<dbReference type="Gene3D" id="3.30.1380.10">
    <property type="match status" value="1"/>
</dbReference>
<dbReference type="AlphaFoldDB" id="X0VWN9"/>
<organism evidence="2">
    <name type="scientific">marine sediment metagenome</name>
    <dbReference type="NCBI Taxonomy" id="412755"/>
    <lineage>
        <taxon>unclassified sequences</taxon>
        <taxon>metagenomes</taxon>
        <taxon>ecological metagenomes</taxon>
    </lineage>
</organism>
<accession>X0VWN9</accession>
<dbReference type="Pfam" id="PF02557">
    <property type="entry name" value="VanY"/>
    <property type="match status" value="1"/>
</dbReference>
<dbReference type="CDD" id="cd14852">
    <property type="entry name" value="LD-carboxypeptidase"/>
    <property type="match status" value="1"/>
</dbReference>
<dbReference type="InterPro" id="IPR003709">
    <property type="entry name" value="VanY-like_core_dom"/>
</dbReference>
<comment type="caution">
    <text evidence="2">The sequence shown here is derived from an EMBL/GenBank/DDBJ whole genome shotgun (WGS) entry which is preliminary data.</text>
</comment>
<dbReference type="SUPFAM" id="SSF55166">
    <property type="entry name" value="Hedgehog/DD-peptidase"/>
    <property type="match status" value="1"/>
</dbReference>
<feature type="non-terminal residue" evidence="2">
    <location>
        <position position="1"/>
    </location>
</feature>
<proteinExistence type="predicted"/>
<gene>
    <name evidence="2" type="ORF">S01H1_59770</name>
</gene>
<dbReference type="PANTHER" id="PTHR34385:SF1">
    <property type="entry name" value="PEPTIDOGLYCAN L-ALANYL-D-GLUTAMATE ENDOPEPTIDASE CWLK"/>
    <property type="match status" value="1"/>
</dbReference>
<dbReference type="InterPro" id="IPR058193">
    <property type="entry name" value="VanY/YodJ_core_dom"/>
</dbReference>
<feature type="domain" description="D-alanyl-D-alanine carboxypeptidase-like core" evidence="1">
    <location>
        <begin position="49"/>
        <end position="181"/>
    </location>
</feature>
<evidence type="ECO:0000259" key="1">
    <source>
        <dbReference type="Pfam" id="PF02557"/>
    </source>
</evidence>
<dbReference type="InterPro" id="IPR009045">
    <property type="entry name" value="Zn_M74/Hedgehog-like"/>
</dbReference>
<dbReference type="EMBL" id="BARS01039110">
    <property type="protein sequence ID" value="GAG15512.1"/>
    <property type="molecule type" value="Genomic_DNA"/>
</dbReference>
<protein>
    <recommendedName>
        <fullName evidence="1">D-alanyl-D-alanine carboxypeptidase-like core domain-containing protein</fullName>
    </recommendedName>
</protein>
<evidence type="ECO:0000313" key="2">
    <source>
        <dbReference type="EMBL" id="GAG15512.1"/>
    </source>
</evidence>
<dbReference type="InterPro" id="IPR052179">
    <property type="entry name" value="DD-CPase-like"/>
</dbReference>
<sequence length="210" mass="24392">AYSQPLEKSLRMLLQLYVALLLLLGAPLDTLVDREHDLPSWYDPGVFDEAFDAWIALQNTAIDDDIKITLFSGYRSYEYQVEVYARETGNNKSRVNLHTARPGHSEHQLGTAMDVAWPGVDLGVNDPRNKRLYTWLAENAHIYGFVLSYPYKSSEVWPYHNRWMPVVTEYIHEPWHIRYVGIELAKEIYDAGYLDPASPVLPQHFYHPWP</sequence>
<reference evidence="2" key="1">
    <citation type="journal article" date="2014" name="Front. Microbiol.">
        <title>High frequency of phylogenetically diverse reductive dehalogenase-homologous genes in deep subseafloor sedimentary metagenomes.</title>
        <authorList>
            <person name="Kawai M."/>
            <person name="Futagami T."/>
            <person name="Toyoda A."/>
            <person name="Takaki Y."/>
            <person name="Nishi S."/>
            <person name="Hori S."/>
            <person name="Arai W."/>
            <person name="Tsubouchi T."/>
            <person name="Morono Y."/>
            <person name="Uchiyama I."/>
            <person name="Ito T."/>
            <person name="Fujiyama A."/>
            <person name="Inagaki F."/>
            <person name="Takami H."/>
        </authorList>
    </citation>
    <scope>NUCLEOTIDE SEQUENCE</scope>
    <source>
        <strain evidence="2">Expedition CK06-06</strain>
    </source>
</reference>
<name>X0VWN9_9ZZZZ</name>
<dbReference type="GO" id="GO:0008233">
    <property type="term" value="F:peptidase activity"/>
    <property type="evidence" value="ECO:0007669"/>
    <property type="project" value="InterPro"/>
</dbReference>
<dbReference type="PANTHER" id="PTHR34385">
    <property type="entry name" value="D-ALANYL-D-ALANINE CARBOXYPEPTIDASE"/>
    <property type="match status" value="1"/>
</dbReference>
<dbReference type="GO" id="GO:0006508">
    <property type="term" value="P:proteolysis"/>
    <property type="evidence" value="ECO:0007669"/>
    <property type="project" value="InterPro"/>
</dbReference>